<dbReference type="OrthoDB" id="3368165at2"/>
<evidence type="ECO:0000313" key="2">
    <source>
        <dbReference type="EMBL" id="AXV08943.1"/>
    </source>
</evidence>
<protein>
    <recommendedName>
        <fullName evidence="1">DUF1990 domain-containing protein</fullName>
    </recommendedName>
</protein>
<dbReference type="InterPro" id="IPR018960">
    <property type="entry name" value="DUF1990"/>
</dbReference>
<evidence type="ECO:0000259" key="1">
    <source>
        <dbReference type="Pfam" id="PF09348"/>
    </source>
</evidence>
<dbReference type="EMBL" id="CP031165">
    <property type="protein sequence ID" value="AXV08943.1"/>
    <property type="molecule type" value="Genomic_DNA"/>
</dbReference>
<accession>A0A346Y396</accession>
<gene>
    <name evidence="2" type="ORF">DVS28_a4277</name>
</gene>
<keyword evidence="3" id="KW-1185">Reference proteome</keyword>
<evidence type="ECO:0000313" key="3">
    <source>
        <dbReference type="Proteomes" id="UP000264006"/>
    </source>
</evidence>
<dbReference type="Proteomes" id="UP000264006">
    <property type="component" value="Chromosome"/>
</dbReference>
<feature type="domain" description="DUF1990" evidence="1">
    <location>
        <begin position="320"/>
        <end position="459"/>
    </location>
</feature>
<reference evidence="2 3" key="1">
    <citation type="submission" date="2018-09" db="EMBL/GenBank/DDBJ databases">
        <title>Complete genome sequence of Euzebya sp. DY32-46 isolated from seawater of Pacific Ocean.</title>
        <authorList>
            <person name="Xu L."/>
            <person name="Wu Y.-H."/>
            <person name="Xu X.-W."/>
        </authorList>
    </citation>
    <scope>NUCLEOTIDE SEQUENCE [LARGE SCALE GENOMIC DNA]</scope>
    <source>
        <strain evidence="2 3">DY32-46</strain>
    </source>
</reference>
<proteinExistence type="predicted"/>
<dbReference type="AlphaFoldDB" id="A0A346Y396"/>
<organism evidence="2 3">
    <name type="scientific">Euzebya pacifica</name>
    <dbReference type="NCBI Taxonomy" id="1608957"/>
    <lineage>
        <taxon>Bacteria</taxon>
        <taxon>Bacillati</taxon>
        <taxon>Actinomycetota</taxon>
        <taxon>Nitriliruptoria</taxon>
        <taxon>Euzebyales</taxon>
    </lineage>
</organism>
<dbReference type="KEGG" id="euz:DVS28_a4277"/>
<dbReference type="Pfam" id="PF09348">
    <property type="entry name" value="DUF1990"/>
    <property type="match status" value="2"/>
</dbReference>
<sequence length="479" mass="54396">MPSIPDMPDADGRAPALTVSTRAQRVWRWATSMLWTTLSYLFHRVPLYRRGRSAQTVPDVPDLDRDVVGDLDVVQRAADGVGPLYRRSYRIAFTDSAMTPEQVVATLRRDINAATPEAMARFEDGSPDGKTDRIEVGNEYVVYLPGPWNGPVRVVDADATSFTLITLDGHMEAGQITFRARAHDRFDWTVFEIESFARSGNRLFHVLYDRVPLASEIQLHMWAEFCAGVVALAGGVVMTSVEMDTDIIEEDADGPGADQRRTVSTAPVSDRARRGLERLPDSGLNYALDTVDIDDVDQGWILDDWCRALPHEPPGDPIPDGPWETAALLIEDYAFVDPRIVRAVYWADVPLAQRNMMLEARFYGLRFLLGLRVGDVRDETATVDDRPVRRWGWNYRTLEGHLETGQMDFEVWKWLDTGEVQFRIHAYSRPARITNPIVWLGMKVFGRWMQKRFARNALRRMDELVRARVGDPDPTLVTY</sequence>
<dbReference type="RefSeq" id="WP_114593211.1">
    <property type="nucleotide sequence ID" value="NZ_CP031165.1"/>
</dbReference>
<feature type="domain" description="DUF1990" evidence="1">
    <location>
        <begin position="130"/>
        <end position="211"/>
    </location>
</feature>
<name>A0A346Y396_9ACTN</name>